<proteinExistence type="predicted"/>
<dbReference type="RefSeq" id="WP_198101279.1">
    <property type="nucleotide sequence ID" value="NZ_JAEDAL010000006.1"/>
</dbReference>
<organism evidence="7 8">
    <name type="scientific">Inhella gelatinilytica</name>
    <dbReference type="NCBI Taxonomy" id="2795030"/>
    <lineage>
        <taxon>Bacteria</taxon>
        <taxon>Pseudomonadati</taxon>
        <taxon>Pseudomonadota</taxon>
        <taxon>Betaproteobacteria</taxon>
        <taxon>Burkholderiales</taxon>
        <taxon>Sphaerotilaceae</taxon>
        <taxon>Inhella</taxon>
    </lineage>
</organism>
<evidence type="ECO:0000313" key="8">
    <source>
        <dbReference type="Proteomes" id="UP000620139"/>
    </source>
</evidence>
<evidence type="ECO:0000256" key="3">
    <source>
        <dbReference type="ARBA" id="ARBA00022989"/>
    </source>
</evidence>
<comment type="subcellular location">
    <subcellularLocation>
        <location evidence="1">Membrane</location>
        <topology evidence="1">Multi-pass membrane protein</topology>
    </subcellularLocation>
</comment>
<accession>A0A931J1K5</accession>
<feature type="transmembrane region" description="Helical" evidence="5">
    <location>
        <begin position="129"/>
        <end position="147"/>
    </location>
</feature>
<comment type="caution">
    <text evidence="7">The sequence shown here is derived from an EMBL/GenBank/DDBJ whole genome shotgun (WGS) entry which is preliminary data.</text>
</comment>
<dbReference type="GO" id="GO:0006874">
    <property type="term" value="P:intracellular calcium ion homeostasis"/>
    <property type="evidence" value="ECO:0007669"/>
    <property type="project" value="TreeGrafter"/>
</dbReference>
<dbReference type="AlphaFoldDB" id="A0A931J1K5"/>
<keyword evidence="2 5" id="KW-0812">Transmembrane</keyword>
<dbReference type="PANTHER" id="PTHR10846:SF8">
    <property type="entry name" value="INNER MEMBRANE PROTEIN YRBG"/>
    <property type="match status" value="1"/>
</dbReference>
<dbReference type="InterPro" id="IPR004837">
    <property type="entry name" value="NaCa_Exmemb"/>
</dbReference>
<keyword evidence="3 5" id="KW-1133">Transmembrane helix</keyword>
<feature type="transmembrane region" description="Helical" evidence="5">
    <location>
        <begin position="73"/>
        <end position="92"/>
    </location>
</feature>
<dbReference type="Gene3D" id="1.20.1420.30">
    <property type="entry name" value="NCX, central ion-binding region"/>
    <property type="match status" value="1"/>
</dbReference>
<feature type="domain" description="Sodium/calcium exchanger membrane region" evidence="6">
    <location>
        <begin position="167"/>
        <end position="303"/>
    </location>
</feature>
<feature type="transmembrane region" description="Helical" evidence="5">
    <location>
        <begin position="229"/>
        <end position="252"/>
    </location>
</feature>
<protein>
    <submittedName>
        <fullName evidence="7">Sodium:calcium antiporter</fullName>
    </submittedName>
</protein>
<evidence type="ECO:0000256" key="2">
    <source>
        <dbReference type="ARBA" id="ARBA00022692"/>
    </source>
</evidence>
<name>A0A931J1K5_9BURK</name>
<dbReference type="PANTHER" id="PTHR10846">
    <property type="entry name" value="SODIUM/POTASSIUM/CALCIUM EXCHANGER"/>
    <property type="match status" value="1"/>
</dbReference>
<feature type="transmembrane region" description="Helical" evidence="5">
    <location>
        <begin position="289"/>
        <end position="307"/>
    </location>
</feature>
<dbReference type="EMBL" id="JAEDAL010000006">
    <property type="protein sequence ID" value="MBH9553666.1"/>
    <property type="molecule type" value="Genomic_DNA"/>
</dbReference>
<dbReference type="Proteomes" id="UP000620139">
    <property type="component" value="Unassembled WGS sequence"/>
</dbReference>
<evidence type="ECO:0000256" key="5">
    <source>
        <dbReference type="SAM" id="Phobius"/>
    </source>
</evidence>
<dbReference type="Pfam" id="PF01699">
    <property type="entry name" value="Na_Ca_ex"/>
    <property type="match status" value="2"/>
</dbReference>
<keyword evidence="4 5" id="KW-0472">Membrane</keyword>
<evidence type="ECO:0000256" key="1">
    <source>
        <dbReference type="ARBA" id="ARBA00004141"/>
    </source>
</evidence>
<sequence>MLPLLALLAGLVCAGLGGELFVQSSMGLATRARISPAIVGATLAAFATSSPELAVSVSAAWAQQPQIALGDALGSNVVNVALILGLALFISGIQASRGSLQRNLPLALAVPALTALLFLDGRLSRFEGGLLLGLFGVWLLATVRAARRQRGLDAPVRGAPSWCGIVAGGVLGLALLVGAGQLIVFGARAIALSWGLSEFAIGTTVVAMGTSMPELATALVAKLRGHDEVGLGAIVGSNLFNGLFIVGVAALIHPISVPLSELLSSLLFGVLALILVLPNRRGWIARGRGPLLLLLFATYLAAMLQRGG</sequence>
<feature type="transmembrane region" description="Helical" evidence="5">
    <location>
        <begin position="258"/>
        <end position="277"/>
    </location>
</feature>
<dbReference type="InterPro" id="IPR004481">
    <property type="entry name" value="K/Na/Ca-exchanger"/>
</dbReference>
<dbReference type="GO" id="GO:0008273">
    <property type="term" value="F:calcium, potassium:sodium antiporter activity"/>
    <property type="evidence" value="ECO:0007669"/>
    <property type="project" value="TreeGrafter"/>
</dbReference>
<dbReference type="InterPro" id="IPR044880">
    <property type="entry name" value="NCX_ion-bd_dom_sf"/>
</dbReference>
<gene>
    <name evidence="7" type="ORF">I7X43_12515</name>
</gene>
<dbReference type="GO" id="GO:0005886">
    <property type="term" value="C:plasma membrane"/>
    <property type="evidence" value="ECO:0007669"/>
    <property type="project" value="TreeGrafter"/>
</dbReference>
<evidence type="ECO:0000313" key="7">
    <source>
        <dbReference type="EMBL" id="MBH9553666.1"/>
    </source>
</evidence>
<keyword evidence="8" id="KW-1185">Reference proteome</keyword>
<dbReference type="GO" id="GO:0005262">
    <property type="term" value="F:calcium channel activity"/>
    <property type="evidence" value="ECO:0007669"/>
    <property type="project" value="TreeGrafter"/>
</dbReference>
<evidence type="ECO:0000256" key="4">
    <source>
        <dbReference type="ARBA" id="ARBA00023136"/>
    </source>
</evidence>
<feature type="domain" description="Sodium/calcium exchanger membrane region" evidence="6">
    <location>
        <begin position="4"/>
        <end position="141"/>
    </location>
</feature>
<feature type="transmembrane region" description="Helical" evidence="5">
    <location>
        <begin position="159"/>
        <end position="183"/>
    </location>
</feature>
<evidence type="ECO:0000259" key="6">
    <source>
        <dbReference type="Pfam" id="PF01699"/>
    </source>
</evidence>
<reference evidence="7" key="1">
    <citation type="submission" date="2020-12" db="EMBL/GenBank/DDBJ databases">
        <title>The genome sequence of Inhella sp. 4Y17.</title>
        <authorList>
            <person name="Liu Y."/>
        </authorList>
    </citation>
    <scope>NUCLEOTIDE SEQUENCE</scope>
    <source>
        <strain evidence="7">4Y10</strain>
    </source>
</reference>